<evidence type="ECO:0000313" key="2">
    <source>
        <dbReference type="EMBL" id="PWR74754.1"/>
    </source>
</evidence>
<keyword evidence="3" id="KW-1185">Reference proteome</keyword>
<dbReference type="InterPro" id="IPR026816">
    <property type="entry name" value="Flavodoxin_dom"/>
</dbReference>
<comment type="caution">
    <text evidence="2">The sequence shown here is derived from an EMBL/GenBank/DDBJ whole genome shotgun (WGS) entry which is preliminary data.</text>
</comment>
<dbReference type="OrthoDB" id="2837at2157"/>
<dbReference type="PANTHER" id="PTHR43122">
    <property type="entry name" value="FERREDOXIN SUBUNIT OF PYRUVATE:FLAVODOXIN OXIDOREDUCTASE-RELATED"/>
    <property type="match status" value="1"/>
</dbReference>
<dbReference type="Gene3D" id="3.30.70.20">
    <property type="match status" value="1"/>
</dbReference>
<gene>
    <name evidence="2" type="ORF">DLD82_07595</name>
</gene>
<name>A0A2V2N3K7_9EURY</name>
<dbReference type="Proteomes" id="UP000245934">
    <property type="component" value="Unassembled WGS sequence"/>
</dbReference>
<dbReference type="PROSITE" id="PS51379">
    <property type="entry name" value="4FE4S_FER_2"/>
    <property type="match status" value="1"/>
</dbReference>
<dbReference type="PANTHER" id="PTHR43122:SF1">
    <property type="entry name" value="IRON-SULFUR-BINDING PROTEIN"/>
    <property type="match status" value="1"/>
</dbReference>
<dbReference type="GO" id="GO:0016491">
    <property type="term" value="F:oxidoreductase activity"/>
    <property type="evidence" value="ECO:0007669"/>
    <property type="project" value="UniProtKB-ARBA"/>
</dbReference>
<accession>A0A2V2N3K7</accession>
<proteinExistence type="predicted"/>
<dbReference type="Gene3D" id="3.40.50.360">
    <property type="match status" value="1"/>
</dbReference>
<dbReference type="AlphaFoldDB" id="A0A2V2N3K7"/>
<dbReference type="RefSeq" id="WP_109940516.1">
    <property type="nucleotide sequence ID" value="NZ_CP176366.1"/>
</dbReference>
<dbReference type="NCBIfam" id="NF038196">
    <property type="entry name" value="ferrodoxin_EFR1"/>
    <property type="match status" value="1"/>
</dbReference>
<dbReference type="SUPFAM" id="SSF52218">
    <property type="entry name" value="Flavoproteins"/>
    <property type="match status" value="1"/>
</dbReference>
<dbReference type="InterPro" id="IPR017896">
    <property type="entry name" value="4Fe4S_Fe-S-bd"/>
</dbReference>
<dbReference type="PROSITE" id="PS00198">
    <property type="entry name" value="4FE4S_FER_1"/>
    <property type="match status" value="1"/>
</dbReference>
<reference evidence="2 3" key="1">
    <citation type="submission" date="2018-05" db="EMBL/GenBank/DDBJ databases">
        <title>Draft genome of Methanospirillum stamsii Pt1.</title>
        <authorList>
            <person name="Dueholm M.S."/>
            <person name="Nielsen P.H."/>
            <person name="Bakmann L.F."/>
            <person name="Otzen D.E."/>
        </authorList>
    </citation>
    <scope>NUCLEOTIDE SEQUENCE [LARGE SCALE GENOMIC DNA]</scope>
    <source>
        <strain evidence="2 3">Pt1</strain>
    </source>
</reference>
<dbReference type="GeneID" id="97610641"/>
<sequence>MKTIIYYFTGTGNSLSVAKKIAATLEECKLVPISSMKDTTCDVVPEADRVGIICPVYFTGLPAMVASFVDRLYLGRVKYVFSVVTNGGGGGISTLAQLDNIIRRKSGRGLSAGYSVMMPGNYILMYEPPTGEKQDNILSSAESDIQKIIDDVGQCRKHPLHRSLIWSVLHAILYSWFISGVHNKDKKFSVSNKCTSCGICEAVCPADNIELVDKKPVWKHHCELCCACIHLCPVEAIQAGNKTAGRIRYRNPEVTVSELGNIPPLSGEEKTDEISP</sequence>
<feature type="domain" description="4Fe-4S ferredoxin-type" evidence="1">
    <location>
        <begin position="186"/>
        <end position="214"/>
    </location>
</feature>
<dbReference type="InterPro" id="IPR017900">
    <property type="entry name" value="4Fe4S_Fe_S_CS"/>
</dbReference>
<protein>
    <submittedName>
        <fullName evidence="2">4Fe-4S ferredoxin</fullName>
    </submittedName>
</protein>
<dbReference type="InterPro" id="IPR047964">
    <property type="entry name" value="EFR1-like"/>
</dbReference>
<dbReference type="Pfam" id="PF13534">
    <property type="entry name" value="Fer4_17"/>
    <property type="match status" value="1"/>
</dbReference>
<evidence type="ECO:0000259" key="1">
    <source>
        <dbReference type="PROSITE" id="PS51379"/>
    </source>
</evidence>
<dbReference type="InterPro" id="IPR029039">
    <property type="entry name" value="Flavoprotein-like_sf"/>
</dbReference>
<dbReference type="SUPFAM" id="SSF54862">
    <property type="entry name" value="4Fe-4S ferredoxins"/>
    <property type="match status" value="1"/>
</dbReference>
<dbReference type="Pfam" id="PF12724">
    <property type="entry name" value="Flavodoxin_5"/>
    <property type="match status" value="1"/>
</dbReference>
<organism evidence="2 3">
    <name type="scientific">Methanospirillum stamsii</name>
    <dbReference type="NCBI Taxonomy" id="1277351"/>
    <lineage>
        <taxon>Archaea</taxon>
        <taxon>Methanobacteriati</taxon>
        <taxon>Methanobacteriota</taxon>
        <taxon>Stenosarchaea group</taxon>
        <taxon>Methanomicrobia</taxon>
        <taxon>Methanomicrobiales</taxon>
        <taxon>Methanospirillaceae</taxon>
        <taxon>Methanospirillum</taxon>
    </lineage>
</organism>
<dbReference type="EMBL" id="QGMZ01000015">
    <property type="protein sequence ID" value="PWR74754.1"/>
    <property type="molecule type" value="Genomic_DNA"/>
</dbReference>
<evidence type="ECO:0000313" key="3">
    <source>
        <dbReference type="Proteomes" id="UP000245934"/>
    </source>
</evidence>